<keyword evidence="7" id="KW-1185">Reference proteome</keyword>
<dbReference type="InterPro" id="IPR028082">
    <property type="entry name" value="Peripla_BP_I"/>
</dbReference>
<proteinExistence type="predicted"/>
<dbReference type="Gene3D" id="3.40.50.2300">
    <property type="match status" value="2"/>
</dbReference>
<dbReference type="PROSITE" id="PS00356">
    <property type="entry name" value="HTH_LACI_1"/>
    <property type="match status" value="1"/>
</dbReference>
<comment type="caution">
    <text evidence="6">The sequence shown here is derived from an EMBL/GenBank/DDBJ whole genome shotgun (WGS) entry which is preliminary data.</text>
</comment>
<dbReference type="InterPro" id="IPR046335">
    <property type="entry name" value="LacI/GalR-like_sensor"/>
</dbReference>
<evidence type="ECO:0000256" key="1">
    <source>
        <dbReference type="ARBA" id="ARBA00023015"/>
    </source>
</evidence>
<gene>
    <name evidence="6" type="ORF">C7I55_10100</name>
</gene>
<dbReference type="PANTHER" id="PTHR30146">
    <property type="entry name" value="LACI-RELATED TRANSCRIPTIONAL REPRESSOR"/>
    <property type="match status" value="1"/>
</dbReference>
<protein>
    <submittedName>
        <fullName evidence="6">LacI family transcriptional regulator</fullName>
    </submittedName>
</protein>
<dbReference type="GO" id="GO:0003700">
    <property type="term" value="F:DNA-binding transcription factor activity"/>
    <property type="evidence" value="ECO:0007669"/>
    <property type="project" value="TreeGrafter"/>
</dbReference>
<dbReference type="EMBL" id="PXYI01000003">
    <property type="protein sequence ID" value="PSJ40659.1"/>
    <property type="molecule type" value="Genomic_DNA"/>
</dbReference>
<sequence>MGTNSSNSTTLQDLAKLAGVSPSTVSRALNDHALISTPTKQRIWALAREHNYPFKPSMPHAPIGAEGSIVIVTPHMRAAPLPLSHPFFLELLAGIGEAARARDCDLTVSHTAPVSYEDLVLTTTTSRADGVIFLGQSMLHEGFNRLVDTKARFVVWGAQMPGQRYCSIGSDNRLGGRRATLHLVRLGRKRIIFLGGSDPEAQQRRRGYLDGLREGGIEEDPALILPVEFELESADAAVSGLLQRGEQIDGVVAASDLIALGAIRALRRAGRSIPGDVSVIGFDDMLFSRLSTPTLSTIRQDTQEAGRLLVAQVLDPSAQPLSKRLPTELIVRESCGG</sequence>
<dbReference type="OrthoDB" id="8433438at2"/>
<keyword evidence="3" id="KW-0804">Transcription</keyword>
<dbReference type="Pfam" id="PF13377">
    <property type="entry name" value="Peripla_BP_3"/>
    <property type="match status" value="1"/>
</dbReference>
<reference evidence="6 7" key="1">
    <citation type="submission" date="2018-03" db="EMBL/GenBank/DDBJ databases">
        <title>The draft genome of Sphingosinicella sp. GL-C-18.</title>
        <authorList>
            <person name="Liu L."/>
            <person name="Li L."/>
            <person name="Liang L."/>
            <person name="Zhang X."/>
            <person name="Wang T."/>
        </authorList>
    </citation>
    <scope>NUCLEOTIDE SEQUENCE [LARGE SCALE GENOMIC DNA]</scope>
    <source>
        <strain evidence="6 7">GL-C-18</strain>
    </source>
</reference>
<dbReference type="InterPro" id="IPR001387">
    <property type="entry name" value="Cro/C1-type_HTH"/>
</dbReference>
<feature type="domain" description="HTH cro/C1-type" evidence="5">
    <location>
        <begin position="10"/>
        <end position="43"/>
    </location>
</feature>
<keyword evidence="1" id="KW-0805">Transcription regulation</keyword>
<dbReference type="InterPro" id="IPR010982">
    <property type="entry name" value="Lambda_DNA-bd_dom_sf"/>
</dbReference>
<evidence type="ECO:0000259" key="4">
    <source>
        <dbReference type="PROSITE" id="PS50932"/>
    </source>
</evidence>
<dbReference type="RefSeq" id="WP_106512809.1">
    <property type="nucleotide sequence ID" value="NZ_PXYI01000003.1"/>
</dbReference>
<dbReference type="Pfam" id="PF00356">
    <property type="entry name" value="LacI"/>
    <property type="match status" value="1"/>
</dbReference>
<dbReference type="PANTHER" id="PTHR30146:SF120">
    <property type="entry name" value="ALANINE RACEMASE"/>
    <property type="match status" value="1"/>
</dbReference>
<evidence type="ECO:0000259" key="5">
    <source>
        <dbReference type="PROSITE" id="PS50943"/>
    </source>
</evidence>
<dbReference type="PRINTS" id="PR00036">
    <property type="entry name" value="HTHLACI"/>
</dbReference>
<accession>A0A2P7QRT0</accession>
<dbReference type="InterPro" id="IPR000843">
    <property type="entry name" value="HTH_LacI"/>
</dbReference>
<evidence type="ECO:0000256" key="2">
    <source>
        <dbReference type="ARBA" id="ARBA00023125"/>
    </source>
</evidence>
<keyword evidence="2" id="KW-0238">DNA-binding</keyword>
<dbReference type="Gene3D" id="1.10.260.40">
    <property type="entry name" value="lambda repressor-like DNA-binding domains"/>
    <property type="match status" value="1"/>
</dbReference>
<dbReference type="CDD" id="cd01392">
    <property type="entry name" value="HTH_LacI"/>
    <property type="match status" value="1"/>
</dbReference>
<evidence type="ECO:0000313" key="6">
    <source>
        <dbReference type="EMBL" id="PSJ40659.1"/>
    </source>
</evidence>
<dbReference type="SMART" id="SM00354">
    <property type="entry name" value="HTH_LACI"/>
    <property type="match status" value="1"/>
</dbReference>
<organism evidence="6 7">
    <name type="scientific">Allosphingosinicella deserti</name>
    <dbReference type="NCBI Taxonomy" id="2116704"/>
    <lineage>
        <taxon>Bacteria</taxon>
        <taxon>Pseudomonadati</taxon>
        <taxon>Pseudomonadota</taxon>
        <taxon>Alphaproteobacteria</taxon>
        <taxon>Sphingomonadales</taxon>
        <taxon>Sphingomonadaceae</taxon>
        <taxon>Allosphingosinicella</taxon>
    </lineage>
</organism>
<dbReference type="Proteomes" id="UP000241167">
    <property type="component" value="Unassembled WGS sequence"/>
</dbReference>
<dbReference type="PROSITE" id="PS50932">
    <property type="entry name" value="HTH_LACI_2"/>
    <property type="match status" value="1"/>
</dbReference>
<dbReference type="SUPFAM" id="SSF47413">
    <property type="entry name" value="lambda repressor-like DNA-binding domains"/>
    <property type="match status" value="1"/>
</dbReference>
<dbReference type="SUPFAM" id="SSF53822">
    <property type="entry name" value="Periplasmic binding protein-like I"/>
    <property type="match status" value="1"/>
</dbReference>
<feature type="domain" description="HTH lacI-type" evidence="4">
    <location>
        <begin position="9"/>
        <end position="52"/>
    </location>
</feature>
<name>A0A2P7QRT0_9SPHN</name>
<evidence type="ECO:0000313" key="7">
    <source>
        <dbReference type="Proteomes" id="UP000241167"/>
    </source>
</evidence>
<dbReference type="PROSITE" id="PS50943">
    <property type="entry name" value="HTH_CROC1"/>
    <property type="match status" value="1"/>
</dbReference>
<evidence type="ECO:0000256" key="3">
    <source>
        <dbReference type="ARBA" id="ARBA00023163"/>
    </source>
</evidence>
<dbReference type="GO" id="GO:0000976">
    <property type="term" value="F:transcription cis-regulatory region binding"/>
    <property type="evidence" value="ECO:0007669"/>
    <property type="project" value="TreeGrafter"/>
</dbReference>
<dbReference type="AlphaFoldDB" id="A0A2P7QRT0"/>